<name>A0AAD7EKX2_9AGAR</name>
<comment type="caution">
    <text evidence="2">The sequence shown here is derived from an EMBL/GenBank/DDBJ whole genome shotgun (WGS) entry which is preliminary data.</text>
</comment>
<reference evidence="2" key="1">
    <citation type="submission" date="2023-03" db="EMBL/GenBank/DDBJ databases">
        <title>Massive genome expansion in bonnet fungi (Mycena s.s.) driven by repeated elements and novel gene families across ecological guilds.</title>
        <authorList>
            <consortium name="Lawrence Berkeley National Laboratory"/>
            <person name="Harder C.B."/>
            <person name="Miyauchi S."/>
            <person name="Viragh M."/>
            <person name="Kuo A."/>
            <person name="Thoen E."/>
            <person name="Andreopoulos B."/>
            <person name="Lu D."/>
            <person name="Skrede I."/>
            <person name="Drula E."/>
            <person name="Henrissat B."/>
            <person name="Morin E."/>
            <person name="Kohler A."/>
            <person name="Barry K."/>
            <person name="LaButti K."/>
            <person name="Morin E."/>
            <person name="Salamov A."/>
            <person name="Lipzen A."/>
            <person name="Mereny Z."/>
            <person name="Hegedus B."/>
            <person name="Baldrian P."/>
            <person name="Stursova M."/>
            <person name="Weitz H."/>
            <person name="Taylor A."/>
            <person name="Grigoriev I.V."/>
            <person name="Nagy L.G."/>
            <person name="Martin F."/>
            <person name="Kauserud H."/>
        </authorList>
    </citation>
    <scope>NUCLEOTIDE SEQUENCE</scope>
    <source>
        <strain evidence="2">CBHHK002</strain>
    </source>
</reference>
<evidence type="ECO:0000313" key="3">
    <source>
        <dbReference type="Proteomes" id="UP001218218"/>
    </source>
</evidence>
<proteinExistence type="predicted"/>
<sequence>MVAWRNATGMQNIGQWQGGADTMGEHWRWEVGTSTPVRDSGRGTGPAGYGKWGRAGRGHGGRDRMGSTLAAHSERAQQRHGDRKGHAHRVKAAEKVWFCEFFWWVGDLEVKKIQKHLLSHGGRLLGEEEDFVRYF</sequence>
<organism evidence="2 3">
    <name type="scientific">Mycena albidolilacea</name>
    <dbReference type="NCBI Taxonomy" id="1033008"/>
    <lineage>
        <taxon>Eukaryota</taxon>
        <taxon>Fungi</taxon>
        <taxon>Dikarya</taxon>
        <taxon>Basidiomycota</taxon>
        <taxon>Agaricomycotina</taxon>
        <taxon>Agaricomycetes</taxon>
        <taxon>Agaricomycetidae</taxon>
        <taxon>Agaricales</taxon>
        <taxon>Marasmiineae</taxon>
        <taxon>Mycenaceae</taxon>
        <taxon>Mycena</taxon>
    </lineage>
</organism>
<dbReference type="Proteomes" id="UP001218218">
    <property type="component" value="Unassembled WGS sequence"/>
</dbReference>
<protein>
    <submittedName>
        <fullName evidence="2">Uncharacterized protein</fullName>
    </submittedName>
</protein>
<accession>A0AAD7EKX2</accession>
<keyword evidence="3" id="KW-1185">Reference proteome</keyword>
<gene>
    <name evidence="2" type="ORF">DFH08DRAFT_813325</name>
</gene>
<evidence type="ECO:0000256" key="1">
    <source>
        <dbReference type="SAM" id="MobiDB-lite"/>
    </source>
</evidence>
<feature type="region of interest" description="Disordered" evidence="1">
    <location>
        <begin position="33"/>
        <end position="87"/>
    </location>
</feature>
<dbReference type="EMBL" id="JARIHO010000031">
    <property type="protein sequence ID" value="KAJ7336080.1"/>
    <property type="molecule type" value="Genomic_DNA"/>
</dbReference>
<dbReference type="AlphaFoldDB" id="A0AAD7EKX2"/>
<evidence type="ECO:0000313" key="2">
    <source>
        <dbReference type="EMBL" id="KAJ7336080.1"/>
    </source>
</evidence>
<feature type="compositionally biased region" description="Gly residues" evidence="1">
    <location>
        <begin position="42"/>
        <end position="53"/>
    </location>
</feature>